<dbReference type="Proteomes" id="UP000594263">
    <property type="component" value="Unplaced"/>
</dbReference>
<evidence type="ECO:0000256" key="2">
    <source>
        <dbReference type="ARBA" id="ARBA00022723"/>
    </source>
</evidence>
<keyword evidence="5" id="KW-1185">Reference proteome</keyword>
<evidence type="ECO:0000313" key="5">
    <source>
        <dbReference type="Proteomes" id="UP000594263"/>
    </source>
</evidence>
<organism evidence="4 5">
    <name type="scientific">Kalanchoe fedtschenkoi</name>
    <name type="common">Lavender scallops</name>
    <name type="synonym">South American air plant</name>
    <dbReference type="NCBI Taxonomy" id="63787"/>
    <lineage>
        <taxon>Eukaryota</taxon>
        <taxon>Viridiplantae</taxon>
        <taxon>Streptophyta</taxon>
        <taxon>Embryophyta</taxon>
        <taxon>Tracheophyta</taxon>
        <taxon>Spermatophyta</taxon>
        <taxon>Magnoliopsida</taxon>
        <taxon>eudicotyledons</taxon>
        <taxon>Gunneridae</taxon>
        <taxon>Pentapetalae</taxon>
        <taxon>Saxifragales</taxon>
        <taxon>Crassulaceae</taxon>
        <taxon>Kalanchoe</taxon>
    </lineage>
</organism>
<sequence>MKKASAAALGLWANDIVSKAVLGQKYTGEGDASEIMGALSRKASELTSAFSFRDFIPALSWLDSVTWFAGRVAKTSGALDTFLNQVIDKHEIQSDNADDLDDMKDFDMFVAGTDTSTSTMEWLMAELARKPSAMKRVQEEIRLVVGDRSKIEELDIARMEYFKCAIKETLRLHSVSTLARVL</sequence>
<dbReference type="InterPro" id="IPR036396">
    <property type="entry name" value="Cyt_P450_sf"/>
</dbReference>
<dbReference type="Gramene" id="Kaladp0032s0287.1.v1.1">
    <property type="protein sequence ID" value="Kaladp0032s0287.1.v1.1"/>
    <property type="gene ID" value="Kaladp0032s0287.v1.1"/>
</dbReference>
<evidence type="ECO:0000313" key="4">
    <source>
        <dbReference type="EnsemblPlants" id="Kaladp0032s0287.1.v1.1"/>
    </source>
</evidence>
<keyword evidence="2" id="KW-0479">Metal-binding</keyword>
<dbReference type="GO" id="GO:0005506">
    <property type="term" value="F:iron ion binding"/>
    <property type="evidence" value="ECO:0007669"/>
    <property type="project" value="InterPro"/>
</dbReference>
<dbReference type="GO" id="GO:0016705">
    <property type="term" value="F:oxidoreductase activity, acting on paired donors, with incorporation or reduction of molecular oxygen"/>
    <property type="evidence" value="ECO:0007669"/>
    <property type="project" value="InterPro"/>
</dbReference>
<dbReference type="PRINTS" id="PR00385">
    <property type="entry name" value="P450"/>
</dbReference>
<dbReference type="EnsemblPlants" id="Kaladp0032s0287.1.v1.1">
    <property type="protein sequence ID" value="Kaladp0032s0287.1.v1.1"/>
    <property type="gene ID" value="Kaladp0032s0287.v1.1"/>
</dbReference>
<dbReference type="OMA" id="HEAMEHC"/>
<dbReference type="PANTHER" id="PTHR47955:SF18">
    <property type="entry name" value="CYTOCHROME P450 71A1-LIKE"/>
    <property type="match status" value="1"/>
</dbReference>
<protein>
    <submittedName>
        <fullName evidence="4">Uncharacterized protein</fullName>
    </submittedName>
</protein>
<dbReference type="SUPFAM" id="SSF48264">
    <property type="entry name" value="Cytochrome P450"/>
    <property type="match status" value="1"/>
</dbReference>
<dbReference type="InterPro" id="IPR001128">
    <property type="entry name" value="Cyt_P450"/>
</dbReference>
<accession>A0A7N0TD69</accession>
<dbReference type="AlphaFoldDB" id="A0A7N0TD69"/>
<evidence type="ECO:0000256" key="1">
    <source>
        <dbReference type="ARBA" id="ARBA00010617"/>
    </source>
</evidence>
<keyword evidence="3" id="KW-0408">Iron</keyword>
<evidence type="ECO:0000256" key="3">
    <source>
        <dbReference type="ARBA" id="ARBA00023004"/>
    </source>
</evidence>
<reference evidence="4" key="1">
    <citation type="submission" date="2021-01" db="UniProtKB">
        <authorList>
            <consortium name="EnsemblPlants"/>
        </authorList>
    </citation>
    <scope>IDENTIFICATION</scope>
</reference>
<dbReference type="GO" id="GO:0004497">
    <property type="term" value="F:monooxygenase activity"/>
    <property type="evidence" value="ECO:0007669"/>
    <property type="project" value="InterPro"/>
</dbReference>
<dbReference type="Pfam" id="PF00067">
    <property type="entry name" value="p450"/>
    <property type="match status" value="1"/>
</dbReference>
<comment type="similarity">
    <text evidence="1">Belongs to the cytochrome P450 family.</text>
</comment>
<name>A0A7N0TD69_KALFE</name>
<dbReference type="PANTHER" id="PTHR47955">
    <property type="entry name" value="CYTOCHROME P450 FAMILY 71 PROTEIN"/>
    <property type="match status" value="1"/>
</dbReference>
<dbReference type="GO" id="GO:0020037">
    <property type="term" value="F:heme binding"/>
    <property type="evidence" value="ECO:0007669"/>
    <property type="project" value="InterPro"/>
</dbReference>
<proteinExistence type="inferred from homology"/>
<dbReference type="Gene3D" id="1.10.630.10">
    <property type="entry name" value="Cytochrome P450"/>
    <property type="match status" value="1"/>
</dbReference>